<evidence type="ECO:0000313" key="2">
    <source>
        <dbReference type="Proteomes" id="UP000177232"/>
    </source>
</evidence>
<evidence type="ECO:0000313" key="1">
    <source>
        <dbReference type="EMBL" id="OGG64539.1"/>
    </source>
</evidence>
<accession>A0A1F6DSX0</accession>
<dbReference type="GO" id="GO:0004014">
    <property type="term" value="F:adenosylmethionine decarboxylase activity"/>
    <property type="evidence" value="ECO:0007669"/>
    <property type="project" value="InterPro"/>
</dbReference>
<dbReference type="GO" id="GO:0008295">
    <property type="term" value="P:spermidine biosynthetic process"/>
    <property type="evidence" value="ECO:0007669"/>
    <property type="project" value="InterPro"/>
</dbReference>
<gene>
    <name evidence="1" type="ORF">A3C94_02735</name>
</gene>
<dbReference type="EMBL" id="MFLJ01000018">
    <property type="protein sequence ID" value="OGG64539.1"/>
    <property type="molecule type" value="Genomic_DNA"/>
</dbReference>
<dbReference type="STRING" id="1798496.A3C94_02735"/>
<name>A0A1F6DSX0_9BACT</name>
<protein>
    <submittedName>
        <fullName evidence="1">Uncharacterized protein</fullName>
    </submittedName>
</protein>
<proteinExistence type="predicted"/>
<dbReference type="Proteomes" id="UP000177232">
    <property type="component" value="Unassembled WGS sequence"/>
</dbReference>
<comment type="caution">
    <text evidence="1">The sequence shown here is derived from an EMBL/GenBank/DDBJ whole genome shotgun (WGS) entry which is preliminary data.</text>
</comment>
<dbReference type="AlphaFoldDB" id="A0A1F6DSX0"/>
<organism evidence="1 2">
    <name type="scientific">Candidatus Kaiserbacteria bacterium RIFCSPHIGHO2_02_FULL_55_17</name>
    <dbReference type="NCBI Taxonomy" id="1798496"/>
    <lineage>
        <taxon>Bacteria</taxon>
        <taxon>Candidatus Kaiseribacteriota</taxon>
    </lineage>
</organism>
<dbReference type="InterPro" id="IPR016067">
    <property type="entry name" value="S-AdoMet_deCO2ase_core"/>
</dbReference>
<reference evidence="1 2" key="1">
    <citation type="journal article" date="2016" name="Nat. Commun.">
        <title>Thousands of microbial genomes shed light on interconnected biogeochemical processes in an aquifer system.</title>
        <authorList>
            <person name="Anantharaman K."/>
            <person name="Brown C.T."/>
            <person name="Hug L.A."/>
            <person name="Sharon I."/>
            <person name="Castelle C.J."/>
            <person name="Probst A.J."/>
            <person name="Thomas B.C."/>
            <person name="Singh A."/>
            <person name="Wilkins M.J."/>
            <person name="Karaoz U."/>
            <person name="Brodie E.L."/>
            <person name="Williams K.H."/>
            <person name="Hubbard S.S."/>
            <person name="Banfield J.F."/>
        </authorList>
    </citation>
    <scope>NUCLEOTIDE SEQUENCE [LARGE SCALE GENOMIC DNA]</scope>
</reference>
<sequence>MRNALTHLRNQFWKGGLNMPTENQGRGSIHYALELYLDEKSNIVVAFTPAKLHTMIHNGIAWSNMHILGHILDPLGMSFHSLQESHVLFEPWPERMFLLGDVRLCHFSRDNTAVAQGLVRHYVRELDPARVIITALHRGPGPFRVEEPFEWQRGEELFSRLVKIAA</sequence>
<dbReference type="SUPFAM" id="SSF56276">
    <property type="entry name" value="S-adenosylmethionine decarboxylase"/>
    <property type="match status" value="1"/>
</dbReference>